<dbReference type="GO" id="GO:0002161">
    <property type="term" value="F:aminoacyl-tRNA deacylase activity"/>
    <property type="evidence" value="ECO:0007669"/>
    <property type="project" value="InterPro"/>
</dbReference>
<organism evidence="2 3">
    <name type="scientific">Triparma strigata</name>
    <dbReference type="NCBI Taxonomy" id="1606541"/>
    <lineage>
        <taxon>Eukaryota</taxon>
        <taxon>Sar</taxon>
        <taxon>Stramenopiles</taxon>
        <taxon>Ochrophyta</taxon>
        <taxon>Bolidophyceae</taxon>
        <taxon>Parmales</taxon>
        <taxon>Triparmaceae</taxon>
        <taxon>Triparma</taxon>
    </lineage>
</organism>
<reference evidence="3" key="1">
    <citation type="journal article" date="2023" name="Commun. Biol.">
        <title>Genome analysis of Parmales, the sister group of diatoms, reveals the evolutionary specialization of diatoms from phago-mixotrophs to photoautotrophs.</title>
        <authorList>
            <person name="Ban H."/>
            <person name="Sato S."/>
            <person name="Yoshikawa S."/>
            <person name="Yamada K."/>
            <person name="Nakamura Y."/>
            <person name="Ichinomiya M."/>
            <person name="Sato N."/>
            <person name="Blanc-Mathieu R."/>
            <person name="Endo H."/>
            <person name="Kuwata A."/>
            <person name="Ogata H."/>
        </authorList>
    </citation>
    <scope>NUCLEOTIDE SEQUENCE [LARGE SCALE GENOMIC DNA]</scope>
    <source>
        <strain evidence="3">NIES 3701</strain>
    </source>
</reference>
<dbReference type="PANTHER" id="PTHR30411">
    <property type="entry name" value="CYTOPLASMIC PROTEIN"/>
    <property type="match status" value="1"/>
</dbReference>
<dbReference type="InterPro" id="IPR036754">
    <property type="entry name" value="YbaK/aa-tRNA-synt-asso_dom_sf"/>
</dbReference>
<protein>
    <recommendedName>
        <fullName evidence="1">YbaK/aminoacyl-tRNA synthetase-associated domain-containing protein</fullName>
    </recommendedName>
</protein>
<dbReference type="EMBL" id="BRXY01000235">
    <property type="protein sequence ID" value="GMH79495.1"/>
    <property type="molecule type" value="Genomic_DNA"/>
</dbReference>
<accession>A0A9W7B4M5</accession>
<dbReference type="InterPro" id="IPR007214">
    <property type="entry name" value="YbaK/aa-tRNA-synth-assoc-dom"/>
</dbReference>
<dbReference type="AlphaFoldDB" id="A0A9W7B4M5"/>
<comment type="caution">
    <text evidence="2">The sequence shown here is derived from an EMBL/GenBank/DDBJ whole genome shotgun (WGS) entry which is preliminary data.</text>
</comment>
<dbReference type="SUPFAM" id="SSF55826">
    <property type="entry name" value="YbaK/ProRS associated domain"/>
    <property type="match status" value="1"/>
</dbReference>
<dbReference type="CDD" id="cd04332">
    <property type="entry name" value="YbaK_like"/>
    <property type="match status" value="1"/>
</dbReference>
<feature type="domain" description="YbaK/aminoacyl-tRNA synthetase-associated" evidence="1">
    <location>
        <begin position="120"/>
        <end position="253"/>
    </location>
</feature>
<sequence length="268" mass="29636">MLSFESWGHHDEAQHLKYYMHLSSTSAPIISTSSSITSSASASSPSASSASPPLDLEAIEKRISELEAKQLKSPQTPGRRGVADPNVRRVYDAVKSNKQYSSVWKWVPKDYYKWDLPKRASQLNCTVPQLCKGMLMENKSWKDTSSPKLNARFYLVVVQYCSSIDAKRLESEVRTLLPAKERLGAKDYSFSVAKESDSDSLTGFKHNSVSPLGMLTDIPVIVDRAISELERPFFYMGGGHVDLKLGMSVMDFLKGGATFVLDIGVGGK</sequence>
<evidence type="ECO:0000313" key="3">
    <source>
        <dbReference type="Proteomes" id="UP001165085"/>
    </source>
</evidence>
<dbReference type="OrthoDB" id="1058301at2759"/>
<evidence type="ECO:0000259" key="1">
    <source>
        <dbReference type="Pfam" id="PF04073"/>
    </source>
</evidence>
<evidence type="ECO:0000313" key="2">
    <source>
        <dbReference type="EMBL" id="GMH79495.1"/>
    </source>
</evidence>
<gene>
    <name evidence="2" type="ORF">TrST_g4549</name>
</gene>
<dbReference type="PANTHER" id="PTHR30411:SF4">
    <property type="entry name" value="YBAK_AMINOACYL-TRNA SYNTHETASE-ASSOCIATED DOMAIN-CONTAINING PROTEIN"/>
    <property type="match status" value="1"/>
</dbReference>
<dbReference type="Pfam" id="PF04073">
    <property type="entry name" value="tRNA_edit"/>
    <property type="match status" value="1"/>
</dbReference>
<proteinExistence type="predicted"/>
<keyword evidence="3" id="KW-1185">Reference proteome</keyword>
<name>A0A9W7B4M5_9STRA</name>
<dbReference type="Proteomes" id="UP001165085">
    <property type="component" value="Unassembled WGS sequence"/>
</dbReference>
<dbReference type="Gene3D" id="3.90.960.10">
    <property type="entry name" value="YbaK/aminoacyl-tRNA synthetase-associated domain"/>
    <property type="match status" value="1"/>
</dbReference>